<reference evidence="1 2" key="1">
    <citation type="submission" date="2024-11" db="EMBL/GenBank/DDBJ databases">
        <title>A near-complete genome assembly of Cinchona calisaya.</title>
        <authorList>
            <person name="Lian D.C."/>
            <person name="Zhao X.W."/>
            <person name="Wei L."/>
        </authorList>
    </citation>
    <scope>NUCLEOTIDE SEQUENCE [LARGE SCALE GENOMIC DNA]</scope>
    <source>
        <tissue evidence="1">Nenye</tissue>
    </source>
</reference>
<comment type="caution">
    <text evidence="1">The sequence shown here is derived from an EMBL/GenBank/DDBJ whole genome shotgun (WGS) entry which is preliminary data.</text>
</comment>
<organism evidence="1 2">
    <name type="scientific">Cinchona calisaya</name>
    <dbReference type="NCBI Taxonomy" id="153742"/>
    <lineage>
        <taxon>Eukaryota</taxon>
        <taxon>Viridiplantae</taxon>
        <taxon>Streptophyta</taxon>
        <taxon>Embryophyta</taxon>
        <taxon>Tracheophyta</taxon>
        <taxon>Spermatophyta</taxon>
        <taxon>Magnoliopsida</taxon>
        <taxon>eudicotyledons</taxon>
        <taxon>Gunneridae</taxon>
        <taxon>Pentapetalae</taxon>
        <taxon>asterids</taxon>
        <taxon>lamiids</taxon>
        <taxon>Gentianales</taxon>
        <taxon>Rubiaceae</taxon>
        <taxon>Cinchonoideae</taxon>
        <taxon>Cinchoneae</taxon>
        <taxon>Cinchona</taxon>
    </lineage>
</organism>
<sequence>MAADGRRRGEEGGDGGGLDWWDGYRWRKMEREGLAVAWVGLVERMATGSPFVRSLDSQLSGVPVRTISVPAHRPFVVEWHKPTHDMKMNVDGSHRSNSA</sequence>
<evidence type="ECO:0000313" key="2">
    <source>
        <dbReference type="Proteomes" id="UP001630127"/>
    </source>
</evidence>
<dbReference type="EMBL" id="JBJUIK010000016">
    <property type="protein sequence ID" value="KAL3500427.1"/>
    <property type="molecule type" value="Genomic_DNA"/>
</dbReference>
<keyword evidence="2" id="KW-1185">Reference proteome</keyword>
<name>A0ABD2XYH1_9GENT</name>
<dbReference type="Proteomes" id="UP001630127">
    <property type="component" value="Unassembled WGS sequence"/>
</dbReference>
<accession>A0ABD2XYH1</accession>
<protein>
    <submittedName>
        <fullName evidence="1">Uncharacterized protein</fullName>
    </submittedName>
</protein>
<dbReference type="AlphaFoldDB" id="A0ABD2XYH1"/>
<proteinExistence type="predicted"/>
<gene>
    <name evidence="1" type="ORF">ACH5RR_039520</name>
</gene>
<evidence type="ECO:0000313" key="1">
    <source>
        <dbReference type="EMBL" id="KAL3500427.1"/>
    </source>
</evidence>